<dbReference type="AlphaFoldDB" id="A0A1V9G733"/>
<evidence type="ECO:0000313" key="2">
    <source>
        <dbReference type="Proteomes" id="UP000192796"/>
    </source>
</evidence>
<dbReference type="Proteomes" id="UP000192796">
    <property type="component" value="Unassembled WGS sequence"/>
</dbReference>
<reference evidence="1 2" key="1">
    <citation type="submission" date="2016-03" db="EMBL/GenBank/DDBJ databases">
        <title>Niastella vici sp. nov., isolated from farmland soil.</title>
        <authorList>
            <person name="Chen L."/>
            <person name="Wang D."/>
            <person name="Yang S."/>
            <person name="Wang G."/>
        </authorList>
    </citation>
    <scope>NUCLEOTIDE SEQUENCE [LARGE SCALE GENOMIC DNA]</scope>
    <source>
        <strain evidence="1 2">DJ57</strain>
    </source>
</reference>
<evidence type="ECO:0000313" key="1">
    <source>
        <dbReference type="EMBL" id="OQP66354.1"/>
    </source>
</evidence>
<proteinExistence type="predicted"/>
<comment type="caution">
    <text evidence="1">The sequence shown here is derived from an EMBL/GenBank/DDBJ whole genome shotgun (WGS) entry which is preliminary data.</text>
</comment>
<gene>
    <name evidence="1" type="ORF">A3860_12700</name>
</gene>
<keyword evidence="2" id="KW-1185">Reference proteome</keyword>
<dbReference type="EMBL" id="LVYD01000002">
    <property type="protein sequence ID" value="OQP66354.1"/>
    <property type="molecule type" value="Genomic_DNA"/>
</dbReference>
<protein>
    <submittedName>
        <fullName evidence="1">Uncharacterized protein</fullName>
    </submittedName>
</protein>
<organism evidence="1 2">
    <name type="scientific">Niastella vici</name>
    <dbReference type="NCBI Taxonomy" id="1703345"/>
    <lineage>
        <taxon>Bacteria</taxon>
        <taxon>Pseudomonadati</taxon>
        <taxon>Bacteroidota</taxon>
        <taxon>Chitinophagia</taxon>
        <taxon>Chitinophagales</taxon>
        <taxon>Chitinophagaceae</taxon>
        <taxon>Niastella</taxon>
    </lineage>
</organism>
<accession>A0A1V9G733</accession>
<sequence length="139" mass="14533">MLISGAISCKKSSDGGNNNNPTTRTVVYKLTLSPVPASNQGSFGGSINALLPNLKFATWKVNGVLRSGENTISFSASDFQNGVLTLEATEGISSGNLAIVGTTTSAYPYTVVVQWTVNGKANDPVTIPVTSFVQRSFSL</sequence>
<name>A0A1V9G733_9BACT</name>